<reference evidence="2 3" key="1">
    <citation type="submission" date="2017-03" db="EMBL/GenBank/DDBJ databases">
        <title>The genome sequence of Candidatus Rickettsiella viridis.</title>
        <authorList>
            <person name="Nikoh N."/>
            <person name="Tsuchida T."/>
            <person name="Yamaguchi K."/>
            <person name="Maeda T."/>
            <person name="Shigenobu S."/>
            <person name="Fukatsu T."/>
        </authorList>
    </citation>
    <scope>NUCLEOTIDE SEQUENCE [LARGE SCALE GENOMIC DNA]</scope>
    <source>
        <strain evidence="2 3">Ap-RA04</strain>
    </source>
</reference>
<organism evidence="2 3">
    <name type="scientific">Candidatus Rickettsiella viridis</name>
    <dbReference type="NCBI Taxonomy" id="676208"/>
    <lineage>
        <taxon>Bacteria</taxon>
        <taxon>Pseudomonadati</taxon>
        <taxon>Pseudomonadota</taxon>
        <taxon>Gammaproteobacteria</taxon>
        <taxon>Legionellales</taxon>
        <taxon>Coxiellaceae</taxon>
        <taxon>Rickettsiella</taxon>
    </lineage>
</organism>
<accession>A0A2Z5UVQ1</accession>
<dbReference type="EMBL" id="AP018005">
    <property type="protein sequence ID" value="BBB15101.1"/>
    <property type="molecule type" value="Genomic_DNA"/>
</dbReference>
<keyword evidence="3" id="KW-1185">Reference proteome</keyword>
<dbReference type="KEGG" id="rvi:RVIR1_06000"/>
<evidence type="ECO:0000313" key="2">
    <source>
        <dbReference type="EMBL" id="BBB15101.1"/>
    </source>
</evidence>
<name>A0A2Z5UVQ1_9COXI</name>
<evidence type="ECO:0000313" key="3">
    <source>
        <dbReference type="Proteomes" id="UP000282483"/>
    </source>
</evidence>
<proteinExistence type="predicted"/>
<dbReference type="RefSeq" id="WP_126322589.1">
    <property type="nucleotide sequence ID" value="NZ_AP018005.1"/>
</dbReference>
<feature type="region of interest" description="Disordered" evidence="1">
    <location>
        <begin position="188"/>
        <end position="207"/>
    </location>
</feature>
<protein>
    <submittedName>
        <fullName evidence="2">Uncharacterized protein</fullName>
    </submittedName>
</protein>
<evidence type="ECO:0000256" key="1">
    <source>
        <dbReference type="SAM" id="MobiDB-lite"/>
    </source>
</evidence>
<dbReference type="Proteomes" id="UP000282483">
    <property type="component" value="Chromosome"/>
</dbReference>
<sequence length="207" mass="23408">MPKEKQPDVIYNDKFDAEYAEELKKAKANVKKFNELLKEEPLPETVNVPTIPKIRDANVIPLPNYLSVKIKTLLEEPLRNQVRRLAQEKSTIAAQKAGLLSNIGIQFSTLLSTLQTPNLNKDALLQAITNIRRSIIESQDKLSEYRSKWGSGFFFGTILRMDLTKRVTSKKLIDNLMAELDTIEKEIGSPADNTEDKTNKVKVPLVS</sequence>
<dbReference type="AlphaFoldDB" id="A0A2Z5UVQ1"/>
<gene>
    <name evidence="2" type="ORF">RVIR1_06000</name>
</gene>